<evidence type="ECO:0000256" key="3">
    <source>
        <dbReference type="ARBA" id="ARBA00023163"/>
    </source>
</evidence>
<dbReference type="PANTHER" id="PTHR30204:SF94">
    <property type="entry name" value="HEAVY METAL-DEPENDENT TRANSCRIPTIONAL REGULATOR HI_0293-RELATED"/>
    <property type="match status" value="1"/>
</dbReference>
<organism evidence="5">
    <name type="scientific">bioreactor metagenome</name>
    <dbReference type="NCBI Taxonomy" id="1076179"/>
    <lineage>
        <taxon>unclassified sequences</taxon>
        <taxon>metagenomes</taxon>
        <taxon>ecological metagenomes</taxon>
    </lineage>
</organism>
<comment type="caution">
    <text evidence="5">The sequence shown here is derived from an EMBL/GenBank/DDBJ whole genome shotgun (WGS) entry which is preliminary data.</text>
</comment>
<dbReference type="Pfam" id="PF13411">
    <property type="entry name" value="MerR_1"/>
    <property type="match status" value="1"/>
</dbReference>
<dbReference type="PANTHER" id="PTHR30204">
    <property type="entry name" value="REDOX-CYCLING DRUG-SENSING TRANSCRIPTIONAL ACTIVATOR SOXR"/>
    <property type="match status" value="1"/>
</dbReference>
<keyword evidence="3" id="KW-0804">Transcription</keyword>
<name>A0A644XYT9_9ZZZZ</name>
<dbReference type="GO" id="GO:0003677">
    <property type="term" value="F:DNA binding"/>
    <property type="evidence" value="ECO:0007669"/>
    <property type="project" value="UniProtKB-KW"/>
</dbReference>
<evidence type="ECO:0000256" key="1">
    <source>
        <dbReference type="ARBA" id="ARBA00023015"/>
    </source>
</evidence>
<evidence type="ECO:0000259" key="4">
    <source>
        <dbReference type="PROSITE" id="PS50937"/>
    </source>
</evidence>
<sequence>MIDAEITNAKGAVTAVEDMLSQRTLSGEEVRLRRQEAADRMGVTAETLRTWERSGLLTVRRRGNGYRVYNADDLKRLNIIRTLRCANYSLSAILRLLNGLDRNEASSVEVALNMPGKNEDILSVCDRLIVSLENTKADALALLPMIAEMREKYSTLQ</sequence>
<dbReference type="InterPro" id="IPR000551">
    <property type="entry name" value="MerR-type_HTH_dom"/>
</dbReference>
<dbReference type="InterPro" id="IPR047057">
    <property type="entry name" value="MerR_fam"/>
</dbReference>
<keyword evidence="2" id="KW-0238">DNA-binding</keyword>
<keyword evidence="1" id="KW-0805">Transcription regulation</keyword>
<dbReference type="EMBL" id="VSSQ01003589">
    <property type="protein sequence ID" value="MPM21432.1"/>
    <property type="molecule type" value="Genomic_DNA"/>
</dbReference>
<dbReference type="SUPFAM" id="SSF46955">
    <property type="entry name" value="Putative DNA-binding domain"/>
    <property type="match status" value="1"/>
</dbReference>
<evidence type="ECO:0000313" key="5">
    <source>
        <dbReference type="EMBL" id="MPM21432.1"/>
    </source>
</evidence>
<reference evidence="5" key="1">
    <citation type="submission" date="2019-08" db="EMBL/GenBank/DDBJ databases">
        <authorList>
            <person name="Kucharzyk K."/>
            <person name="Murdoch R.W."/>
            <person name="Higgins S."/>
            <person name="Loffler F."/>
        </authorList>
    </citation>
    <scope>NUCLEOTIDE SEQUENCE</scope>
</reference>
<accession>A0A644XYT9</accession>
<dbReference type="PROSITE" id="PS50937">
    <property type="entry name" value="HTH_MERR_2"/>
    <property type="match status" value="1"/>
</dbReference>
<feature type="domain" description="HTH merR-type" evidence="4">
    <location>
        <begin position="31"/>
        <end position="99"/>
    </location>
</feature>
<dbReference type="GO" id="GO:0003700">
    <property type="term" value="F:DNA-binding transcription factor activity"/>
    <property type="evidence" value="ECO:0007669"/>
    <property type="project" value="InterPro"/>
</dbReference>
<evidence type="ECO:0000256" key="2">
    <source>
        <dbReference type="ARBA" id="ARBA00023125"/>
    </source>
</evidence>
<dbReference type="SMART" id="SM00422">
    <property type="entry name" value="HTH_MERR"/>
    <property type="match status" value="1"/>
</dbReference>
<dbReference type="AlphaFoldDB" id="A0A644XYT9"/>
<dbReference type="InterPro" id="IPR009061">
    <property type="entry name" value="DNA-bd_dom_put_sf"/>
</dbReference>
<protein>
    <recommendedName>
        <fullName evidence="4">HTH merR-type domain-containing protein</fullName>
    </recommendedName>
</protein>
<dbReference type="CDD" id="cd00592">
    <property type="entry name" value="HTH_MerR-like"/>
    <property type="match status" value="1"/>
</dbReference>
<gene>
    <name evidence="5" type="ORF">SDC9_67876</name>
</gene>
<proteinExistence type="predicted"/>
<dbReference type="Gene3D" id="1.10.1660.10">
    <property type="match status" value="1"/>
</dbReference>